<dbReference type="EMBL" id="CP063849">
    <property type="protein sequence ID" value="QOY87307.1"/>
    <property type="molecule type" value="Genomic_DNA"/>
</dbReference>
<evidence type="ECO:0000313" key="3">
    <source>
        <dbReference type="Proteomes" id="UP000593892"/>
    </source>
</evidence>
<dbReference type="KEGG" id="pfer:IRI77_31845"/>
<dbReference type="AlphaFoldDB" id="A0A7S7SIR8"/>
<accession>A0A7S7SIR8</accession>
<evidence type="ECO:0000313" key="2">
    <source>
        <dbReference type="EMBL" id="QOY87307.1"/>
    </source>
</evidence>
<protein>
    <submittedName>
        <fullName evidence="2">Uncharacterized protein</fullName>
    </submittedName>
</protein>
<dbReference type="Proteomes" id="UP000593892">
    <property type="component" value="Chromosome"/>
</dbReference>
<gene>
    <name evidence="2" type="ORF">IRI77_31845</name>
</gene>
<sequence length="115" mass="12673">MIAVVPLVGKGTPDDPRRPKFVASPADKVQREVLDYEFVVSDDGKWAIAVFSTSWPTAAALKLLDEIESSREDGAVSFDTGKSNKTDLETEIRKKKADFDLDEFLGLSKARGKNQ</sequence>
<proteinExistence type="predicted"/>
<name>A0A7S7SIR8_PALFE</name>
<reference evidence="2 3" key="1">
    <citation type="submission" date="2020-10" db="EMBL/GenBank/DDBJ databases">
        <title>Complete genome sequence of Paludibaculum fermentans P105T, a facultatively anaerobic acidobacterium capable of dissimilatory Fe(III) reduction.</title>
        <authorList>
            <person name="Dedysh S.N."/>
            <person name="Beletsky A.V."/>
            <person name="Kulichevskaya I.S."/>
            <person name="Mardanov A.V."/>
            <person name="Ravin N.V."/>
        </authorList>
    </citation>
    <scope>NUCLEOTIDE SEQUENCE [LARGE SCALE GENOMIC DNA]</scope>
    <source>
        <strain evidence="2 3">P105</strain>
    </source>
</reference>
<keyword evidence="3" id="KW-1185">Reference proteome</keyword>
<organism evidence="2 3">
    <name type="scientific">Paludibaculum fermentans</name>
    <dbReference type="NCBI Taxonomy" id="1473598"/>
    <lineage>
        <taxon>Bacteria</taxon>
        <taxon>Pseudomonadati</taxon>
        <taxon>Acidobacteriota</taxon>
        <taxon>Terriglobia</taxon>
        <taxon>Bryobacterales</taxon>
        <taxon>Bryobacteraceae</taxon>
        <taxon>Paludibaculum</taxon>
    </lineage>
</organism>
<feature type="region of interest" description="Disordered" evidence="1">
    <location>
        <begin position="1"/>
        <end position="22"/>
    </location>
</feature>
<evidence type="ECO:0000256" key="1">
    <source>
        <dbReference type="SAM" id="MobiDB-lite"/>
    </source>
</evidence>
<dbReference type="RefSeq" id="WP_194448976.1">
    <property type="nucleotide sequence ID" value="NZ_CP063849.1"/>
</dbReference>